<dbReference type="Pfam" id="PF00534">
    <property type="entry name" value="Glycos_transf_1"/>
    <property type="match status" value="1"/>
</dbReference>
<dbReference type="AlphaFoldDB" id="A0A0G2A4C6"/>
<dbReference type="InterPro" id="IPR001296">
    <property type="entry name" value="Glyco_trans_1"/>
</dbReference>
<comment type="caution">
    <text evidence="3">The sequence shown here is derived from an EMBL/GenBank/DDBJ whole genome shotgun (WGS) entry which is preliminary data.</text>
</comment>
<evidence type="ECO:0000259" key="2">
    <source>
        <dbReference type="Pfam" id="PF13439"/>
    </source>
</evidence>
<evidence type="ECO:0000313" key="4">
    <source>
        <dbReference type="Proteomes" id="UP000034290"/>
    </source>
</evidence>
<dbReference type="SUPFAM" id="SSF53756">
    <property type="entry name" value="UDP-Glycosyltransferase/glycogen phosphorylase"/>
    <property type="match status" value="1"/>
</dbReference>
<evidence type="ECO:0000313" key="3">
    <source>
        <dbReference type="EMBL" id="KKW35712.1"/>
    </source>
</evidence>
<dbReference type="EMBL" id="LCRM01000037">
    <property type="protein sequence ID" value="KKW35712.1"/>
    <property type="molecule type" value="Genomic_DNA"/>
</dbReference>
<dbReference type="InterPro" id="IPR028098">
    <property type="entry name" value="Glyco_trans_4-like_N"/>
</dbReference>
<sequence length="350" mass="38794">MNQVPTKVLFLITKATWGGAQRYVFDLATHLPIERFAVSIAYGTHGRLIEKLREHNIARHHLSALGRDIALVSDITSFFQILALLRQEKPDVLHVNSSKAAALGALAARLAGTRKIIFTAHGWPFKEDRNAIARAIIYFISWFTALLSHATIVVSKHDETIGKQTPFIGEKVRYIPIGIETPSFLPREEAARALSITTTARRIVTIAELTKNKGIRYAIEAIAKLKDVEYFIIGDGELRQQLERYAKESGVANRVHFLGFIDNASKYLKAFDAFVLPSIKEGAPYVLLEAMSAGLPILATDIVDSAYAMRVQSANADALSDGMKNIRRARTETTGQCTLTEIIEQTSALY</sequence>
<reference evidence="3 4" key="1">
    <citation type="journal article" date="2015" name="Nature">
        <title>rRNA introns, odd ribosomes, and small enigmatic genomes across a large radiation of phyla.</title>
        <authorList>
            <person name="Brown C.T."/>
            <person name="Hug L.A."/>
            <person name="Thomas B.C."/>
            <person name="Sharon I."/>
            <person name="Castelle C.J."/>
            <person name="Singh A."/>
            <person name="Wilkins M.J."/>
            <person name="Williams K.H."/>
            <person name="Banfield J.F."/>
        </authorList>
    </citation>
    <scope>NUCLEOTIDE SEQUENCE [LARGE SCALE GENOMIC DNA]</scope>
</reference>
<evidence type="ECO:0000259" key="1">
    <source>
        <dbReference type="Pfam" id="PF00534"/>
    </source>
</evidence>
<dbReference type="Pfam" id="PF13439">
    <property type="entry name" value="Glyco_transf_4"/>
    <property type="match status" value="1"/>
</dbReference>
<feature type="domain" description="Glycosyl transferase family 1" evidence="1">
    <location>
        <begin position="187"/>
        <end position="303"/>
    </location>
</feature>
<proteinExistence type="predicted"/>
<protein>
    <submittedName>
        <fullName evidence="3">WbnE</fullName>
    </submittedName>
</protein>
<organism evidence="3 4">
    <name type="scientific">Candidatus Giovannonibacteria bacterium GW2011_GWA2_53_7</name>
    <dbReference type="NCBI Taxonomy" id="1618650"/>
    <lineage>
        <taxon>Bacteria</taxon>
        <taxon>Candidatus Giovannoniibacteriota</taxon>
    </lineage>
</organism>
<accession>A0A0G2A4C6</accession>
<dbReference type="PANTHER" id="PTHR12526">
    <property type="entry name" value="GLYCOSYLTRANSFERASE"/>
    <property type="match status" value="1"/>
</dbReference>
<gene>
    <name evidence="3" type="ORF">UY81_C0037G0002</name>
</gene>
<dbReference type="PANTHER" id="PTHR12526:SF630">
    <property type="entry name" value="GLYCOSYLTRANSFERASE"/>
    <property type="match status" value="1"/>
</dbReference>
<feature type="domain" description="Glycosyltransferase subfamily 4-like N-terminal" evidence="2">
    <location>
        <begin position="17"/>
        <end position="181"/>
    </location>
</feature>
<dbReference type="Gene3D" id="3.40.50.2000">
    <property type="entry name" value="Glycogen Phosphorylase B"/>
    <property type="match status" value="2"/>
</dbReference>
<name>A0A0G2A4C6_9BACT</name>
<dbReference type="Proteomes" id="UP000034290">
    <property type="component" value="Unassembled WGS sequence"/>
</dbReference>
<dbReference type="PATRIC" id="fig|1618650.3.peg.387"/>